<feature type="domain" description="Ketopantoate reductase N-terminal" evidence="12">
    <location>
        <begin position="6"/>
        <end position="155"/>
    </location>
</feature>
<feature type="transmembrane region" description="Helical" evidence="11">
    <location>
        <begin position="6"/>
        <end position="26"/>
    </location>
</feature>
<comment type="similarity">
    <text evidence="2 10">Belongs to the ketopantoate reductase family.</text>
</comment>
<dbReference type="KEGG" id="sual:KDD17_02455"/>
<evidence type="ECO:0000256" key="1">
    <source>
        <dbReference type="ARBA" id="ARBA00004994"/>
    </source>
</evidence>
<evidence type="ECO:0000256" key="8">
    <source>
        <dbReference type="ARBA" id="ARBA00032024"/>
    </source>
</evidence>
<keyword evidence="11" id="KW-1133">Transmembrane helix</keyword>
<evidence type="ECO:0000256" key="5">
    <source>
        <dbReference type="ARBA" id="ARBA00022655"/>
    </source>
</evidence>
<keyword evidence="15" id="KW-1185">Reference proteome</keyword>
<evidence type="ECO:0000313" key="15">
    <source>
        <dbReference type="Proteomes" id="UP000683291"/>
    </source>
</evidence>
<dbReference type="SUPFAM" id="SSF48179">
    <property type="entry name" value="6-phosphogluconate dehydrogenase C-terminal domain-like"/>
    <property type="match status" value="1"/>
</dbReference>
<organism evidence="14 15">
    <name type="scientific">Sulfitobacter albidus</name>
    <dbReference type="NCBI Taxonomy" id="2829501"/>
    <lineage>
        <taxon>Bacteria</taxon>
        <taxon>Pseudomonadati</taxon>
        <taxon>Pseudomonadota</taxon>
        <taxon>Alphaproteobacteria</taxon>
        <taxon>Rhodobacterales</taxon>
        <taxon>Roseobacteraceae</taxon>
        <taxon>Sulfitobacter</taxon>
    </lineage>
</organism>
<keyword evidence="11" id="KW-0812">Transmembrane</keyword>
<dbReference type="InterPro" id="IPR036291">
    <property type="entry name" value="NAD(P)-bd_dom_sf"/>
</dbReference>
<evidence type="ECO:0000256" key="3">
    <source>
        <dbReference type="ARBA" id="ARBA00013014"/>
    </source>
</evidence>
<dbReference type="GO" id="GO:0050661">
    <property type="term" value="F:NADP binding"/>
    <property type="evidence" value="ECO:0007669"/>
    <property type="project" value="TreeGrafter"/>
</dbReference>
<dbReference type="EMBL" id="CP073581">
    <property type="protein sequence ID" value="QUJ76937.1"/>
    <property type="molecule type" value="Genomic_DNA"/>
</dbReference>
<dbReference type="Pfam" id="PF08546">
    <property type="entry name" value="ApbA_C"/>
    <property type="match status" value="1"/>
</dbReference>
<name>A0A975PML8_9RHOB</name>
<dbReference type="EC" id="1.1.1.169" evidence="3 10"/>
<evidence type="ECO:0000259" key="12">
    <source>
        <dbReference type="Pfam" id="PF02558"/>
    </source>
</evidence>
<sequence>MENKRIAIVGVGAIGGFVAGQLIAAGRDVVLIARGMRAQELAAHGLRLTDYDGLDRAVSSDALRVTDMAGGLAGAGVVLVCVKTADTAPVAAQIAAHALPTATVVSLQNGVQGAERLRAALPGHRVLAGIVPFNVVPKGAGQWHRASSGDSVIGPDGADVAALLSVPGLSVGNDARIEARQWGKLLINLGNAVNALSGMPLLAQLMDHDWRRLMADQMAEALTVLRAQDLPVTSMTPLPAGLVPHVLRLPTPLFRRIAAQMLTIDPDARSSMAQDVAAGRPTEIDALQGEIIARGRAAGVATPLNCAVRAAIKRVEEGGALPKGPAELRR</sequence>
<evidence type="ECO:0000256" key="4">
    <source>
        <dbReference type="ARBA" id="ARBA00019465"/>
    </source>
</evidence>
<dbReference type="SUPFAM" id="SSF51735">
    <property type="entry name" value="NAD(P)-binding Rossmann-fold domains"/>
    <property type="match status" value="1"/>
</dbReference>
<dbReference type="InterPro" id="IPR008927">
    <property type="entry name" value="6-PGluconate_DH-like_C_sf"/>
</dbReference>
<accession>A0A975PML8</accession>
<evidence type="ECO:0000256" key="7">
    <source>
        <dbReference type="ARBA" id="ARBA00023002"/>
    </source>
</evidence>
<dbReference type="InterPro" id="IPR013752">
    <property type="entry name" value="KPA_reductase"/>
</dbReference>
<dbReference type="NCBIfam" id="TIGR00745">
    <property type="entry name" value="apbA_panE"/>
    <property type="match status" value="1"/>
</dbReference>
<keyword evidence="11" id="KW-0472">Membrane</keyword>
<keyword evidence="5 10" id="KW-0566">Pantothenate biosynthesis</keyword>
<evidence type="ECO:0000256" key="2">
    <source>
        <dbReference type="ARBA" id="ARBA00007870"/>
    </source>
</evidence>
<dbReference type="InterPro" id="IPR050838">
    <property type="entry name" value="Ketopantoate_reductase"/>
</dbReference>
<dbReference type="Proteomes" id="UP000683291">
    <property type="component" value="Chromosome 1"/>
</dbReference>
<dbReference type="PANTHER" id="PTHR43765">
    <property type="entry name" value="2-DEHYDROPANTOATE 2-REDUCTASE-RELATED"/>
    <property type="match status" value="1"/>
</dbReference>
<protein>
    <recommendedName>
        <fullName evidence="4 10">2-dehydropantoate 2-reductase</fullName>
        <ecNumber evidence="3 10">1.1.1.169</ecNumber>
    </recommendedName>
    <alternativeName>
        <fullName evidence="8 10">Ketopantoate reductase</fullName>
    </alternativeName>
</protein>
<comment type="pathway">
    <text evidence="1 10">Cofactor biosynthesis; (R)-pantothenate biosynthesis; (R)-pantoate from 3-methyl-2-oxobutanoate: step 2/2.</text>
</comment>
<dbReference type="GO" id="GO:0008677">
    <property type="term" value="F:2-dehydropantoate 2-reductase activity"/>
    <property type="evidence" value="ECO:0007669"/>
    <property type="project" value="UniProtKB-EC"/>
</dbReference>
<keyword evidence="7 10" id="KW-0560">Oxidoreductase</keyword>
<dbReference type="RefSeq" id="WP_212705134.1">
    <property type="nucleotide sequence ID" value="NZ_CP073581.1"/>
</dbReference>
<dbReference type="Pfam" id="PF02558">
    <property type="entry name" value="ApbA"/>
    <property type="match status" value="1"/>
</dbReference>
<evidence type="ECO:0000256" key="9">
    <source>
        <dbReference type="ARBA" id="ARBA00048793"/>
    </source>
</evidence>
<evidence type="ECO:0000313" key="14">
    <source>
        <dbReference type="EMBL" id="QUJ76937.1"/>
    </source>
</evidence>
<dbReference type="InterPro" id="IPR013332">
    <property type="entry name" value="KPR_N"/>
</dbReference>
<proteinExistence type="inferred from homology"/>
<dbReference type="GO" id="GO:0005737">
    <property type="term" value="C:cytoplasm"/>
    <property type="evidence" value="ECO:0007669"/>
    <property type="project" value="TreeGrafter"/>
</dbReference>
<keyword evidence="6 10" id="KW-0521">NADP</keyword>
<feature type="domain" description="Ketopantoate reductase C-terminal" evidence="13">
    <location>
        <begin position="177"/>
        <end position="315"/>
    </location>
</feature>
<dbReference type="AlphaFoldDB" id="A0A975PML8"/>
<dbReference type="GO" id="GO:0015940">
    <property type="term" value="P:pantothenate biosynthetic process"/>
    <property type="evidence" value="ECO:0007669"/>
    <property type="project" value="UniProtKB-KW"/>
</dbReference>
<dbReference type="PANTHER" id="PTHR43765:SF2">
    <property type="entry name" value="2-DEHYDROPANTOATE 2-REDUCTASE"/>
    <property type="match status" value="1"/>
</dbReference>
<dbReference type="InterPro" id="IPR013328">
    <property type="entry name" value="6PGD_dom2"/>
</dbReference>
<dbReference type="Gene3D" id="1.10.1040.10">
    <property type="entry name" value="N-(1-d-carboxylethyl)-l-norvaline Dehydrogenase, domain 2"/>
    <property type="match status" value="1"/>
</dbReference>
<comment type="catalytic activity">
    <reaction evidence="9 10">
        <text>(R)-pantoate + NADP(+) = 2-dehydropantoate + NADPH + H(+)</text>
        <dbReference type="Rhea" id="RHEA:16233"/>
        <dbReference type="ChEBI" id="CHEBI:11561"/>
        <dbReference type="ChEBI" id="CHEBI:15378"/>
        <dbReference type="ChEBI" id="CHEBI:15980"/>
        <dbReference type="ChEBI" id="CHEBI:57783"/>
        <dbReference type="ChEBI" id="CHEBI:58349"/>
        <dbReference type="EC" id="1.1.1.169"/>
    </reaction>
</comment>
<dbReference type="Gene3D" id="3.40.50.720">
    <property type="entry name" value="NAD(P)-binding Rossmann-like Domain"/>
    <property type="match status" value="1"/>
</dbReference>
<comment type="function">
    <text evidence="10">Catalyzes the NADPH-dependent reduction of ketopantoate into pantoic acid.</text>
</comment>
<gene>
    <name evidence="14" type="ORF">KDD17_02455</name>
</gene>
<evidence type="ECO:0000259" key="13">
    <source>
        <dbReference type="Pfam" id="PF08546"/>
    </source>
</evidence>
<dbReference type="InterPro" id="IPR003710">
    <property type="entry name" value="ApbA"/>
</dbReference>
<evidence type="ECO:0000256" key="6">
    <source>
        <dbReference type="ARBA" id="ARBA00022857"/>
    </source>
</evidence>
<evidence type="ECO:0000256" key="11">
    <source>
        <dbReference type="SAM" id="Phobius"/>
    </source>
</evidence>
<reference evidence="14" key="1">
    <citation type="submission" date="2021-04" db="EMBL/GenBank/DDBJ databases">
        <title>Complete genome sequence for Sulfitobacter sp. strain JK7-1.</title>
        <authorList>
            <person name="Park S.-J."/>
        </authorList>
    </citation>
    <scope>NUCLEOTIDE SEQUENCE</scope>
    <source>
        <strain evidence="14">JK7-1</strain>
    </source>
</reference>
<evidence type="ECO:0000256" key="10">
    <source>
        <dbReference type="RuleBase" id="RU362068"/>
    </source>
</evidence>